<dbReference type="PANTHER" id="PTHR10985">
    <property type="entry name" value="BASIC HELIX-LOOP-HELIX TRANSCRIPTION FACTOR, HES-RELATED"/>
    <property type="match status" value="1"/>
</dbReference>
<dbReference type="InterPro" id="IPR011598">
    <property type="entry name" value="bHLH_dom"/>
</dbReference>
<evidence type="ECO:0000256" key="2">
    <source>
        <dbReference type="ARBA" id="ARBA00022491"/>
    </source>
</evidence>
<dbReference type="FunFam" id="4.10.280.10:FF:000077">
    <property type="entry name" value="transcription factor HES-3 isoform X2"/>
    <property type="match status" value="1"/>
</dbReference>
<dbReference type="InterPro" id="IPR050370">
    <property type="entry name" value="HES_HEY"/>
</dbReference>
<dbReference type="EMBL" id="CAJRST010041110">
    <property type="protein sequence ID" value="CAG6021256.1"/>
    <property type="molecule type" value="Genomic_DNA"/>
</dbReference>
<evidence type="ECO:0000313" key="9">
    <source>
        <dbReference type="Proteomes" id="UP000677803"/>
    </source>
</evidence>
<evidence type="ECO:0000256" key="4">
    <source>
        <dbReference type="ARBA" id="ARBA00023163"/>
    </source>
</evidence>
<dbReference type="OrthoDB" id="6085656at2759"/>
<protein>
    <submittedName>
        <fullName evidence="8">(Atlantic silverside) hypothetical protein</fullName>
    </submittedName>
</protein>
<keyword evidence="4" id="KW-0804">Transcription</keyword>
<name>A0A8S4BXW9_9TELE</name>
<reference evidence="8" key="1">
    <citation type="submission" date="2021-05" db="EMBL/GenBank/DDBJ databases">
        <authorList>
            <person name="Tigano A."/>
        </authorList>
    </citation>
    <scope>NUCLEOTIDE SEQUENCE</scope>
</reference>
<dbReference type="PROSITE" id="PS50888">
    <property type="entry name" value="BHLH"/>
    <property type="match status" value="1"/>
</dbReference>
<keyword evidence="2" id="KW-0678">Repressor</keyword>
<evidence type="ECO:0000256" key="3">
    <source>
        <dbReference type="ARBA" id="ARBA00023015"/>
    </source>
</evidence>
<evidence type="ECO:0000256" key="5">
    <source>
        <dbReference type="ARBA" id="ARBA00023242"/>
    </source>
</evidence>
<dbReference type="Pfam" id="PF00010">
    <property type="entry name" value="HLH"/>
    <property type="match status" value="1"/>
</dbReference>
<dbReference type="GO" id="GO:0005634">
    <property type="term" value="C:nucleus"/>
    <property type="evidence" value="ECO:0007669"/>
    <property type="project" value="UniProtKB-SubCell"/>
</dbReference>
<sequence>MVATIDCVEKSKPTAGNKVSKPLMEKKRRARINQCLDELKTLLESYYSSCIRKRKLEKADILELTVKHLRNLQKIQSCSAAASECPDYQSGFRSCLANFNHYLLMADHLSGRDQWTLARVSNALGRSCGRGEASSTMDSGTVTGTDAQDEARRPASAAGPAEPQAAQRKAPGRQSEDACHFSGPKPPSECARTSNSARDDSGFKSCVDRGAPNAPRSVWRPW</sequence>
<dbReference type="Proteomes" id="UP000677803">
    <property type="component" value="Unassembled WGS sequence"/>
</dbReference>
<comment type="caution">
    <text evidence="8">The sequence shown here is derived from an EMBL/GenBank/DDBJ whole genome shotgun (WGS) entry which is preliminary data.</text>
</comment>
<evidence type="ECO:0000313" key="8">
    <source>
        <dbReference type="EMBL" id="CAG6021256.1"/>
    </source>
</evidence>
<dbReference type="SMART" id="SM00353">
    <property type="entry name" value="HLH"/>
    <property type="match status" value="1"/>
</dbReference>
<dbReference type="InterPro" id="IPR036638">
    <property type="entry name" value="HLH_DNA-bd_sf"/>
</dbReference>
<proteinExistence type="predicted"/>
<keyword evidence="3" id="KW-0805">Transcription regulation</keyword>
<feature type="region of interest" description="Disordered" evidence="6">
    <location>
        <begin position="127"/>
        <end position="222"/>
    </location>
</feature>
<dbReference type="AlphaFoldDB" id="A0A8S4BXW9"/>
<keyword evidence="5" id="KW-0539">Nucleus</keyword>
<keyword evidence="9" id="KW-1185">Reference proteome</keyword>
<dbReference type="Gene3D" id="4.10.280.10">
    <property type="entry name" value="Helix-loop-helix DNA-binding domain"/>
    <property type="match status" value="1"/>
</dbReference>
<evidence type="ECO:0000256" key="1">
    <source>
        <dbReference type="ARBA" id="ARBA00004123"/>
    </source>
</evidence>
<gene>
    <name evidence="8" type="ORF">MMEN_LOCUS21473</name>
</gene>
<evidence type="ECO:0000256" key="6">
    <source>
        <dbReference type="SAM" id="MobiDB-lite"/>
    </source>
</evidence>
<organism evidence="8 9">
    <name type="scientific">Menidia menidia</name>
    <name type="common">Atlantic silverside</name>
    <dbReference type="NCBI Taxonomy" id="238744"/>
    <lineage>
        <taxon>Eukaryota</taxon>
        <taxon>Metazoa</taxon>
        <taxon>Chordata</taxon>
        <taxon>Craniata</taxon>
        <taxon>Vertebrata</taxon>
        <taxon>Euteleostomi</taxon>
        <taxon>Actinopterygii</taxon>
        <taxon>Neopterygii</taxon>
        <taxon>Teleostei</taxon>
        <taxon>Neoteleostei</taxon>
        <taxon>Acanthomorphata</taxon>
        <taxon>Ovalentaria</taxon>
        <taxon>Atherinomorphae</taxon>
        <taxon>Atheriniformes</taxon>
        <taxon>Atherinopsidae</taxon>
        <taxon>Menidiinae</taxon>
        <taxon>Menidia</taxon>
    </lineage>
</organism>
<dbReference type="SUPFAM" id="SSF47459">
    <property type="entry name" value="HLH, helix-loop-helix DNA-binding domain"/>
    <property type="match status" value="1"/>
</dbReference>
<feature type="compositionally biased region" description="Low complexity" evidence="6">
    <location>
        <begin position="154"/>
        <end position="166"/>
    </location>
</feature>
<feature type="compositionally biased region" description="Polar residues" evidence="6">
    <location>
        <begin position="133"/>
        <end position="146"/>
    </location>
</feature>
<feature type="domain" description="BHLH" evidence="7">
    <location>
        <begin position="16"/>
        <end position="72"/>
    </location>
</feature>
<dbReference type="GO" id="GO:0046983">
    <property type="term" value="F:protein dimerization activity"/>
    <property type="evidence" value="ECO:0007669"/>
    <property type="project" value="InterPro"/>
</dbReference>
<comment type="subcellular location">
    <subcellularLocation>
        <location evidence="1">Nucleus</location>
    </subcellularLocation>
</comment>
<evidence type="ECO:0000259" key="7">
    <source>
        <dbReference type="PROSITE" id="PS50888"/>
    </source>
</evidence>
<accession>A0A8S4BXW9</accession>